<feature type="compositionally biased region" description="Basic and acidic residues" evidence="6">
    <location>
        <begin position="470"/>
        <end position="483"/>
    </location>
</feature>
<dbReference type="KEGG" id="goe:100908278"/>
<dbReference type="PANTHER" id="PTHR14234">
    <property type="entry name" value="RIM BINDING PROTEIN-RELATED"/>
    <property type="match status" value="1"/>
</dbReference>
<evidence type="ECO:0000256" key="2">
    <source>
        <dbReference type="ARBA" id="ARBA00022443"/>
    </source>
</evidence>
<gene>
    <name evidence="11" type="primary">LOC100908278</name>
</gene>
<feature type="coiled-coil region" evidence="5">
    <location>
        <begin position="72"/>
        <end position="225"/>
    </location>
</feature>
<dbReference type="Pfam" id="PF25523">
    <property type="entry name" value="Ig_RIMBP2"/>
    <property type="match status" value="1"/>
</dbReference>
<evidence type="ECO:0000256" key="5">
    <source>
        <dbReference type="SAM" id="Coils"/>
    </source>
</evidence>
<keyword evidence="10" id="KW-1185">Reference proteome</keyword>
<feature type="region of interest" description="Disordered" evidence="6">
    <location>
        <begin position="791"/>
        <end position="813"/>
    </location>
</feature>
<keyword evidence="5" id="KW-0175">Coiled coil</keyword>
<dbReference type="GO" id="GO:0007274">
    <property type="term" value="P:neuromuscular synaptic transmission"/>
    <property type="evidence" value="ECO:0007669"/>
    <property type="project" value="TreeGrafter"/>
</dbReference>
<dbReference type="InterPro" id="IPR040325">
    <property type="entry name" value="RIMBP1/2/3"/>
</dbReference>
<organism evidence="10 11">
    <name type="scientific">Galendromus occidentalis</name>
    <name type="common">western predatory mite</name>
    <dbReference type="NCBI Taxonomy" id="34638"/>
    <lineage>
        <taxon>Eukaryota</taxon>
        <taxon>Metazoa</taxon>
        <taxon>Ecdysozoa</taxon>
        <taxon>Arthropoda</taxon>
        <taxon>Chelicerata</taxon>
        <taxon>Arachnida</taxon>
        <taxon>Acari</taxon>
        <taxon>Parasitiformes</taxon>
        <taxon>Mesostigmata</taxon>
        <taxon>Gamasina</taxon>
        <taxon>Phytoseioidea</taxon>
        <taxon>Phytoseiidae</taxon>
        <taxon>Typhlodrominae</taxon>
        <taxon>Galendromus</taxon>
    </lineage>
</organism>
<dbReference type="FunFam" id="2.30.30.40:FF:000006">
    <property type="entry name" value="RIMS-binding protein 2 isoform X1"/>
    <property type="match status" value="1"/>
</dbReference>
<evidence type="ECO:0000313" key="10">
    <source>
        <dbReference type="Proteomes" id="UP000694867"/>
    </source>
</evidence>
<dbReference type="InterPro" id="IPR057884">
    <property type="entry name" value="FN3_RIM-BP1/2/3"/>
</dbReference>
<dbReference type="Gene3D" id="2.60.40.10">
    <property type="entry name" value="Immunoglobulins"/>
    <property type="match status" value="2"/>
</dbReference>
<feature type="compositionally biased region" description="Polar residues" evidence="6">
    <location>
        <begin position="238"/>
        <end position="247"/>
    </location>
</feature>
<feature type="compositionally biased region" description="Basic and acidic residues" evidence="6">
    <location>
        <begin position="1020"/>
        <end position="1031"/>
    </location>
</feature>
<evidence type="ECO:0000313" key="11">
    <source>
        <dbReference type="RefSeq" id="XP_028967935.1"/>
    </source>
</evidence>
<dbReference type="Proteomes" id="UP000694867">
    <property type="component" value="Unplaced"/>
</dbReference>
<feature type="compositionally biased region" description="Basic and acidic residues" evidence="6">
    <location>
        <begin position="535"/>
        <end position="551"/>
    </location>
</feature>
<dbReference type="Pfam" id="PF07653">
    <property type="entry name" value="SH3_2"/>
    <property type="match status" value="2"/>
</dbReference>
<feature type="compositionally biased region" description="Basic and acidic residues" evidence="6">
    <location>
        <begin position="659"/>
        <end position="684"/>
    </location>
</feature>
<feature type="region of interest" description="Disordered" evidence="6">
    <location>
        <begin position="1922"/>
        <end position="1947"/>
    </location>
</feature>
<feature type="region of interest" description="Disordered" evidence="6">
    <location>
        <begin position="1020"/>
        <end position="1092"/>
    </location>
</feature>
<dbReference type="GO" id="GO:0045202">
    <property type="term" value="C:synapse"/>
    <property type="evidence" value="ECO:0007669"/>
    <property type="project" value="GOC"/>
</dbReference>
<feature type="region of interest" description="Disordered" evidence="6">
    <location>
        <begin position="238"/>
        <end position="261"/>
    </location>
</feature>
<feature type="region of interest" description="Disordered" evidence="6">
    <location>
        <begin position="318"/>
        <end position="383"/>
    </location>
</feature>
<dbReference type="InterPro" id="IPR035753">
    <property type="entry name" value="RIM-BP_SH3_2"/>
</dbReference>
<dbReference type="InterPro" id="IPR001452">
    <property type="entry name" value="SH3_domain"/>
</dbReference>
<keyword evidence="2 4" id="KW-0728">SH3 domain</keyword>
<feature type="region of interest" description="Disordered" evidence="6">
    <location>
        <begin position="2193"/>
        <end position="2328"/>
    </location>
</feature>
<dbReference type="SUPFAM" id="SSF50044">
    <property type="entry name" value="SH3-domain"/>
    <property type="match status" value="3"/>
</dbReference>
<dbReference type="GeneID" id="100908278"/>
<feature type="compositionally biased region" description="Basic and acidic residues" evidence="6">
    <location>
        <begin position="318"/>
        <end position="335"/>
    </location>
</feature>
<dbReference type="SMART" id="SM00326">
    <property type="entry name" value="SH3"/>
    <property type="match status" value="3"/>
</dbReference>
<feature type="transmembrane region" description="Helical" evidence="7">
    <location>
        <begin position="2460"/>
        <end position="2481"/>
    </location>
</feature>
<comment type="similarity">
    <text evidence="1">Belongs to the RIMBP family.</text>
</comment>
<feature type="domain" description="Fibronectin type-III" evidence="9">
    <location>
        <begin position="1591"/>
        <end position="1680"/>
    </location>
</feature>
<evidence type="ECO:0000256" key="3">
    <source>
        <dbReference type="ARBA" id="ARBA00022737"/>
    </source>
</evidence>
<protein>
    <submittedName>
        <fullName evidence="11">Uncharacterized protein LOC100908278</fullName>
    </submittedName>
</protein>
<evidence type="ECO:0000259" key="8">
    <source>
        <dbReference type="PROSITE" id="PS50002"/>
    </source>
</evidence>
<feature type="region of interest" description="Disordered" evidence="6">
    <location>
        <begin position="397"/>
        <end position="727"/>
    </location>
</feature>
<feature type="domain" description="SH3" evidence="8">
    <location>
        <begin position="1430"/>
        <end position="1498"/>
    </location>
</feature>
<dbReference type="InterPro" id="IPR036116">
    <property type="entry name" value="FN3_sf"/>
</dbReference>
<dbReference type="PROSITE" id="PS50002">
    <property type="entry name" value="SH3"/>
    <property type="match status" value="3"/>
</dbReference>
<dbReference type="Pfam" id="PF00041">
    <property type="entry name" value="fn3"/>
    <property type="match status" value="1"/>
</dbReference>
<keyword evidence="3" id="KW-0677">Repeat</keyword>
<feature type="domain" description="SH3" evidence="8">
    <location>
        <begin position="2123"/>
        <end position="2189"/>
    </location>
</feature>
<dbReference type="PROSITE" id="PS50853">
    <property type="entry name" value="FN3"/>
    <property type="match status" value="2"/>
</dbReference>
<evidence type="ECO:0000256" key="4">
    <source>
        <dbReference type="PROSITE-ProRule" id="PRU00192"/>
    </source>
</evidence>
<dbReference type="CDD" id="cd00063">
    <property type="entry name" value="FN3"/>
    <property type="match status" value="1"/>
</dbReference>
<dbReference type="SUPFAM" id="SSF49265">
    <property type="entry name" value="Fibronectin type III"/>
    <property type="match status" value="1"/>
</dbReference>
<dbReference type="Pfam" id="PF14604">
    <property type="entry name" value="SH3_9"/>
    <property type="match status" value="1"/>
</dbReference>
<feature type="region of interest" description="Disordered" evidence="6">
    <location>
        <begin position="1995"/>
        <end position="2025"/>
    </location>
</feature>
<name>A0AAJ7WI87_9ACAR</name>
<dbReference type="InterPro" id="IPR036028">
    <property type="entry name" value="SH3-like_dom_sf"/>
</dbReference>
<accession>A0AAJ7WI87</accession>
<feature type="compositionally biased region" description="Polar residues" evidence="6">
    <location>
        <begin position="577"/>
        <end position="586"/>
    </location>
</feature>
<reference evidence="11" key="1">
    <citation type="submission" date="2025-08" db="UniProtKB">
        <authorList>
            <consortium name="RefSeq"/>
        </authorList>
    </citation>
    <scope>IDENTIFICATION</scope>
</reference>
<dbReference type="RefSeq" id="XP_028967935.1">
    <property type="nucleotide sequence ID" value="XM_029112102.1"/>
</dbReference>
<feature type="domain" description="Fibronectin type-III" evidence="9">
    <location>
        <begin position="1683"/>
        <end position="1772"/>
    </location>
</feature>
<evidence type="ECO:0000256" key="7">
    <source>
        <dbReference type="SAM" id="Phobius"/>
    </source>
</evidence>
<feature type="compositionally biased region" description="Low complexity" evidence="6">
    <location>
        <begin position="698"/>
        <end position="727"/>
    </location>
</feature>
<sequence>MENWKPTSGKLDQRRRSVLLTAMAGPLSKERHINNCMLYQNVGELQKIVRQSQTEALSLERIFAKYHKAIEFFRLDNRREVAEQELSEVREELHKRQELCGTLQQQLLNTLDSKHQLKSKSDSLEDELNQLRQVHEDLIGRHEALRSERELLQGTREELESRLDRLNLNEEELRHLVRGQQDNIRSLEKQLDTSKMAFQDARRKIESLEEQLQIGEDRKRSLERLHHDAVAELKRTQMEFSRSSRTGAENDHRSQQTIRGLEAKVRDAKRKLDEESVKNEELHLEIQNLRKKQNWKKRSFSAEVHTTVEHEREQLYRDDYIDKRSSPPHSTRKDYAPAYRSSTVTYGKSVSDGDPKRPFDSVGQRGSSYRSIEDLPERPQSVVEFRERRNFDVTSDAVGVGDRSTTNRSTDDLYATGSSRYSAGRRHFDPDIENRDYKHQSGQRFRDTDRTSTTESSRKISDSYGSSDAQDEHKYYSDKKSIRELAPTLRTSNRQDRDRSPTKAEVRFLDEGPMRGDRDVGSGLSSKASGLKTSSRLDRRQDIDRETRDRSAGPLTGSSLMTSASALGSASGTTTTRLDSTSSWSGSRALGTSEASFHGREQRNPTTKSTDIVDDITGTTTSSRYSHPSERRSAENLYPLQSEKDDERSGSMSMGLSRGMERRSHEDLRDQPMFKPLDHNRTRSTESTQATGAPTSILAQSTHHSHLSSSMSSSSQPLPSNANASGLSGSIGGLGTITSGERGGSSGVLSSSAIRRNDMLRREAIERATLKSPYGGGRASSQPRDYLIEKAESDSRERRSHPREDFLSDHRDKSLHSNPAFSSDFASKYLGSSTDGLLAEKRFKKSSLASSGPKGCVDDLFLAEAERRLFGTSERDRVFLDSERERFGTGRERSSSSLSHDERRSAMDLRGYPDDDDDLALTLLSKSTALDGVDRSREFREQIRMLDRNSAFERRYFQTAGEEGRTLGPSADGTLGTLANSQFRSGRSLRRGTSLDYKDFSNSDEDRLLSKIEQDNRLLEELDRAKPRTSEKSLSQNLERPPSVRSSRRLLPNITREQRRRSMSEHQLLGRSGSVVPPNLPEILDDRLGPGHQREIPVGSASFVEMMSRSAAAAAATGHKSASYSSLAAPGQSLRLSPRLSTSTTLGGRSLLDPRPVSSLGVPTNARATLFGGIAHDRSVNITNSIDGSLNHSQVIHRPRAVKKAPQTAQSTEMPCGAAGQVPSAHTVSSQELEGLMKKLEQDNKILAELDRKRLHKDSCSTQVHLPNQQSTQNHLPQLPCTCGVTADPSHGTTQTTCCASQQATSSCLVTSHRCCGHGTATHHCQTMTPPPGVGHTCAVGPTTVRCASVGAVLPTCSIQQQGINTLRTHTPLGATALQQNKFVQHASTFQHAVNTPDTALSSYSAMSQKEIFDDLGIDSVDFVDIPGRGRCRVYLARYSYDPFKQSPNENPELELSLSAGEYVLIFGEIDDDGFYNGELLDGQRGLVPSNFIDKLTGEDLFQFQTTVLYCYRDSDESSVAGTAYMTPDEGQYVVDPPLRIAPEDYHRMNDYIDMEEDDEPGGDEESFTEMDGALPHYPSGRPKTDFTVPPPMRLVLERQLNKSILIGWLPPEVVLGSLESYQVYVDGELRAVVRAGERTRALVENVDSSIPHRVSVRSVLVSGHHSKDAACTMVIGKNIPLAPSFVKAASITSTSALIRWIPSNSNFQHVVAVNNVDLKLVKPGVYRYSITGLSPNTVYRVSVRARPGKLLIQNTRKSTLVCAVEFRTLAKGIPDPPVDVRVEPGPQDGTILVTWLPVHQNNSLDQPGLPVSGYAVFASGRMITQVDSPSGDHALLSLTHLLNSRTLTVRTKADTLLSADSLPCHIPEFVLKGKRVPTRDEQMLMEESYSEAEVLDEYGRRMPSGVMGGRRLVGAPQGRLQRTSQYGSSPPQVAVRLGPRGPRRNSAGQLVLEPEECLSDKEIYPRVSNPAMSMSASGAVPAIEITKDRSVGDSYSEEEFDKHNELRRPVSPGLRRGVPRGGPRSRGGRWFMALFDYDPMTMSPNPDGAHEELPFKEGQLIKIFGDKDADGFYRGELGHLSGLVPCNMVSEVQGPFGNQMIPGQPAVLQLSQAHNRGQQISGQRKKMLALFDYDTSVSPNVDSEIELSFRTGDIINIIGDMDEDGFYMAELNGVRGLVPSNFLAEVPPNYSEQRMGGQLMRGPNRGPPQHGGHPSSHQMQAHHQDMHDMHGRSHDPRHEDPYYDTAMRRGPHVARDGYPSAAGPPNRQQEFHGGPPPQDHHGNHQPARQQDYHGAMPPNRQQDHHAGSVPNRQQQDYHGGPPNRQQDYHEGLETTLAAPRIVNKIITKVRRGGEEGHNKGRDRCRAIRTPVRQCNIEIRATVTHETRGSDHKVLETLCKEAMTPIAWNRINRLNPSGESEGASLCHPTAADTKLRCVAQSRKYWYTRQSRERYDDDHDIGYVPLANVMVMMMMMMVNVCISYPREQSV</sequence>
<keyword evidence="7" id="KW-0812">Transmembrane</keyword>
<feature type="compositionally biased region" description="Basic and acidic residues" evidence="6">
    <location>
        <begin position="426"/>
        <end position="461"/>
    </location>
</feature>
<dbReference type="PANTHER" id="PTHR14234:SF19">
    <property type="entry name" value="RIM-BINDING PROTEIN, ISOFORM F"/>
    <property type="match status" value="1"/>
</dbReference>
<keyword evidence="7" id="KW-1133">Transmembrane helix</keyword>
<evidence type="ECO:0000256" key="6">
    <source>
        <dbReference type="SAM" id="MobiDB-lite"/>
    </source>
</evidence>
<dbReference type="CDD" id="cd12012">
    <property type="entry name" value="SH3_RIM-BP_2"/>
    <property type="match status" value="1"/>
</dbReference>
<feature type="compositionally biased region" description="Low complexity" evidence="6">
    <location>
        <begin position="521"/>
        <end position="534"/>
    </location>
</feature>
<dbReference type="CDD" id="cd12014">
    <property type="entry name" value="SH3_RIM-BP_1"/>
    <property type="match status" value="1"/>
</dbReference>
<dbReference type="SMART" id="SM00060">
    <property type="entry name" value="FN3"/>
    <property type="match status" value="3"/>
</dbReference>
<evidence type="ECO:0000256" key="1">
    <source>
        <dbReference type="ARBA" id="ARBA00010749"/>
    </source>
</evidence>
<feature type="domain" description="SH3" evidence="8">
    <location>
        <begin position="2027"/>
        <end position="2095"/>
    </location>
</feature>
<feature type="compositionally biased region" description="Basic and acidic residues" evidence="6">
    <location>
        <begin position="493"/>
        <end position="520"/>
    </location>
</feature>
<feature type="region of interest" description="Disordered" evidence="6">
    <location>
        <begin position="889"/>
        <end position="911"/>
    </location>
</feature>
<dbReference type="InterPro" id="IPR003961">
    <property type="entry name" value="FN3_dom"/>
</dbReference>
<dbReference type="FunFam" id="2.30.30.40:FF:000016">
    <property type="entry name" value="RIMS-binding protein 2 isoform X2"/>
    <property type="match status" value="1"/>
</dbReference>
<evidence type="ECO:0000259" key="9">
    <source>
        <dbReference type="PROSITE" id="PS50853"/>
    </source>
</evidence>
<dbReference type="InterPro" id="IPR013783">
    <property type="entry name" value="Ig-like_fold"/>
</dbReference>
<proteinExistence type="inferred from homology"/>
<dbReference type="Gene3D" id="2.30.30.40">
    <property type="entry name" value="SH3 Domains"/>
    <property type="match status" value="3"/>
</dbReference>
<feature type="compositionally biased region" description="Low complexity" evidence="6">
    <location>
        <begin position="1038"/>
        <end position="1052"/>
    </location>
</feature>
<feature type="compositionally biased region" description="Basic and acidic residues" evidence="6">
    <location>
        <begin position="2223"/>
        <end position="2242"/>
    </location>
</feature>
<keyword evidence="7" id="KW-0472">Membrane</keyword>
<dbReference type="FunFam" id="2.30.30.40:FF:000023">
    <property type="entry name" value="RIMS-binding protein 2 isoform F"/>
    <property type="match status" value="1"/>
</dbReference>
<feature type="compositionally biased region" description="Polar residues" evidence="6">
    <location>
        <begin position="1922"/>
        <end position="1932"/>
    </location>
</feature>
<feature type="compositionally biased region" description="Low complexity" evidence="6">
    <location>
        <begin position="555"/>
        <end position="576"/>
    </location>
</feature>
<feature type="compositionally biased region" description="Polar residues" evidence="6">
    <location>
        <begin position="685"/>
        <end position="694"/>
    </location>
</feature>